<feature type="domain" description="Peptidase S1" evidence="2">
    <location>
        <begin position="1"/>
        <end position="236"/>
    </location>
</feature>
<dbReference type="SUPFAM" id="SSF50494">
    <property type="entry name" value="Trypsin-like serine proteases"/>
    <property type="match status" value="1"/>
</dbReference>
<dbReference type="Proteomes" id="UP000242133">
    <property type="component" value="Unassembled WGS sequence"/>
</dbReference>
<dbReference type="PANTHER" id="PTHR24256">
    <property type="entry name" value="TRYPTASE-RELATED"/>
    <property type="match status" value="1"/>
</dbReference>
<reference evidence="3 4" key="1">
    <citation type="submission" date="2018-03" db="EMBL/GenBank/DDBJ databases">
        <title>Genomic Encyclopedia of Archaeal and Bacterial Type Strains, Phase II (KMG-II): from individual species to whole genera.</title>
        <authorList>
            <person name="Goeker M."/>
        </authorList>
    </citation>
    <scope>NUCLEOTIDE SEQUENCE [LARGE SCALE GENOMIC DNA]</scope>
    <source>
        <strain evidence="3 4">DSM 17586</strain>
    </source>
</reference>
<evidence type="ECO:0000313" key="4">
    <source>
        <dbReference type="Proteomes" id="UP000242133"/>
    </source>
</evidence>
<proteinExistence type="predicted"/>
<evidence type="ECO:0000259" key="2">
    <source>
        <dbReference type="PROSITE" id="PS50240"/>
    </source>
</evidence>
<name>A0A2P8EXE8_9GAMM</name>
<dbReference type="PROSITE" id="PS50240">
    <property type="entry name" value="TRYPSIN_DOM"/>
    <property type="match status" value="1"/>
</dbReference>
<dbReference type="OrthoDB" id="8612880at2"/>
<dbReference type="GO" id="GO:0004252">
    <property type="term" value="F:serine-type endopeptidase activity"/>
    <property type="evidence" value="ECO:0007669"/>
    <property type="project" value="InterPro"/>
</dbReference>
<dbReference type="InterPro" id="IPR025282">
    <property type="entry name" value="DUF4214"/>
</dbReference>
<dbReference type="GO" id="GO:0006508">
    <property type="term" value="P:proteolysis"/>
    <property type="evidence" value="ECO:0007669"/>
    <property type="project" value="InterPro"/>
</dbReference>
<dbReference type="InterPro" id="IPR001254">
    <property type="entry name" value="Trypsin_dom"/>
</dbReference>
<dbReference type="Gene3D" id="2.40.10.10">
    <property type="entry name" value="Trypsin-like serine proteases"/>
    <property type="match status" value="1"/>
</dbReference>
<dbReference type="InterPro" id="IPR043504">
    <property type="entry name" value="Peptidase_S1_PA_chymotrypsin"/>
</dbReference>
<dbReference type="AlphaFoldDB" id="A0A2P8EXE8"/>
<keyword evidence="1" id="KW-1015">Disulfide bond</keyword>
<dbReference type="EMBL" id="PYGI01000009">
    <property type="protein sequence ID" value="PSL14105.1"/>
    <property type="molecule type" value="Genomic_DNA"/>
</dbReference>
<dbReference type="Pfam" id="PF00089">
    <property type="entry name" value="Trypsin"/>
    <property type="match status" value="1"/>
</dbReference>
<dbReference type="Pfam" id="PF13946">
    <property type="entry name" value="DUF4214"/>
    <property type="match status" value="2"/>
</dbReference>
<dbReference type="InterPro" id="IPR051487">
    <property type="entry name" value="Ser/Thr_Proteases_Immune/Dev"/>
</dbReference>
<dbReference type="RefSeq" id="WP_106591541.1">
    <property type="nucleotide sequence ID" value="NZ_PYGI01000009.1"/>
</dbReference>
<keyword evidence="4" id="KW-1185">Reference proteome</keyword>
<organism evidence="3 4">
    <name type="scientific">Marinobacterium halophilum</name>
    <dbReference type="NCBI Taxonomy" id="267374"/>
    <lineage>
        <taxon>Bacteria</taxon>
        <taxon>Pseudomonadati</taxon>
        <taxon>Pseudomonadota</taxon>
        <taxon>Gammaproteobacteria</taxon>
        <taxon>Oceanospirillales</taxon>
        <taxon>Oceanospirillaceae</taxon>
        <taxon>Marinobacterium</taxon>
    </lineage>
</organism>
<evidence type="ECO:0000313" key="3">
    <source>
        <dbReference type="EMBL" id="PSL14105.1"/>
    </source>
</evidence>
<comment type="caution">
    <text evidence="3">The sequence shown here is derived from an EMBL/GenBank/DDBJ whole genome shotgun (WGS) entry which is preliminary data.</text>
</comment>
<protein>
    <submittedName>
        <fullName evidence="3">Uncharacterized protein DUF4214</fullName>
    </submittedName>
</protein>
<evidence type="ECO:0000256" key="1">
    <source>
        <dbReference type="ARBA" id="ARBA00023157"/>
    </source>
</evidence>
<dbReference type="InterPro" id="IPR009003">
    <property type="entry name" value="Peptidase_S1_PA"/>
</dbReference>
<accession>A0A2P8EXE8</accession>
<gene>
    <name evidence="3" type="ORF">CLV44_10941</name>
</gene>
<dbReference type="SMART" id="SM00020">
    <property type="entry name" value="Tryp_SPc"/>
    <property type="match status" value="1"/>
</dbReference>
<sequence>MAYSGVVRIESDVYRGSAVLIDDRWLLTAAHVVEGVAPWEWDVIFERGMFDSSRQVAQIITHEGYDASSGRADLALVKLSGSAPSDTRVYSLFTDEVRPGTMVSLEGYGERKASDSYGFWTGVPLLQVSYNTVDATTADLGIFADTSGLAFDYDTGSLYGDTLGQQFGLDHTGLGRREGFIGEGDSGGGLFVSGQLAGTLTHMVEYNGTVVDGGYGEVGFAQSIAYYHDWIARHVPSIDALSWQGGGAGRDEVIDLALLYEAGLNRRPDDAGLNYWVDRLEAGTSMTAIAQGFLYSPEFGGYPEQYSDYITQLYFNVLDRVPESSGQRYWETQMAFGMSAAEVLLRFADSPENQQQAESWLPQLQQDSVGDWFI</sequence>